<feature type="region of interest" description="Disordered" evidence="1">
    <location>
        <begin position="257"/>
        <end position="405"/>
    </location>
</feature>
<keyword evidence="2" id="KW-0472">Membrane</keyword>
<evidence type="ECO:0000256" key="2">
    <source>
        <dbReference type="SAM" id="Phobius"/>
    </source>
</evidence>
<feature type="compositionally biased region" description="Basic and acidic residues" evidence="1">
    <location>
        <begin position="258"/>
        <end position="274"/>
    </location>
</feature>
<keyword evidence="2" id="KW-0812">Transmembrane</keyword>
<evidence type="ECO:0000313" key="3">
    <source>
        <dbReference type="EMBL" id="MDY5132878.1"/>
    </source>
</evidence>
<accession>A0ABU5GB76</accession>
<evidence type="ECO:0000256" key="1">
    <source>
        <dbReference type="SAM" id="MobiDB-lite"/>
    </source>
</evidence>
<organism evidence="3 4">
    <name type="scientific">Actinotignum urinale</name>
    <dbReference type="NCBI Taxonomy" id="190146"/>
    <lineage>
        <taxon>Bacteria</taxon>
        <taxon>Bacillati</taxon>
        <taxon>Actinomycetota</taxon>
        <taxon>Actinomycetes</taxon>
        <taxon>Actinomycetales</taxon>
        <taxon>Actinomycetaceae</taxon>
        <taxon>Actinotignum</taxon>
    </lineage>
</organism>
<keyword evidence="4" id="KW-1185">Reference proteome</keyword>
<gene>
    <name evidence="3" type="ORF">R6G86_03850</name>
</gene>
<sequence length="447" mass="48063">MKKFGGTALIAVGFIALVIGLLLGTVFKSSLSASGSTTANGKGVVITQPGALEMGGTHVRISVTAPSSEKIIVATGYGDDVTNYAKGLRTQVITGKKDDELVTKIQDGEAKPQHLDTSDMWFNVEKDAGKIDFSYDVKSSGNESIIATTESGAIPTVKLTWTSTSTRTMPVLVGVLGLILTAIGFYMNRRQNHETNHVMAKLKDREAGARTKARRAARAAEETSVLPKVKDPVDVSREEQKELTLNTLGAGILPVSPRAEELRERPLQDKDRIVLENPESEEETSDAQEETNEPADSPTEPEVASTQDEDERGDSDEASTGEHSVTNNVRGDFDQVVTGEHSVTGDGAPEDTAKGKAKGLNWHPVRSETATKGGARVADTQPIRRESIMTPEIIAPNEPGSSPIIQASMNQSKVNVNTEETSNWDMWGEAGIAKKETEHDSEEEKNA</sequence>
<dbReference type="RefSeq" id="WP_320755118.1">
    <property type="nucleotide sequence ID" value="NZ_JAWNGA010000005.1"/>
</dbReference>
<feature type="transmembrane region" description="Helical" evidence="2">
    <location>
        <begin position="169"/>
        <end position="187"/>
    </location>
</feature>
<evidence type="ECO:0000313" key="4">
    <source>
        <dbReference type="Proteomes" id="UP001275049"/>
    </source>
</evidence>
<comment type="caution">
    <text evidence="3">The sequence shown here is derived from an EMBL/GenBank/DDBJ whole genome shotgun (WGS) entry which is preliminary data.</text>
</comment>
<feature type="compositionally biased region" description="Acidic residues" evidence="1">
    <location>
        <begin position="278"/>
        <end position="293"/>
    </location>
</feature>
<dbReference type="Proteomes" id="UP001275049">
    <property type="component" value="Unassembled WGS sequence"/>
</dbReference>
<keyword evidence="2" id="KW-1133">Transmembrane helix</keyword>
<reference evidence="3 4" key="1">
    <citation type="submission" date="2023-10" db="EMBL/GenBank/DDBJ databases">
        <title>Whole Genome based description of the genera Actinobaculum and Actinotignum reveals a complex phylogenetic relationship within the species included in the genus Actinotignum.</title>
        <authorList>
            <person name="Jensen C.S."/>
            <person name="Dargis R."/>
            <person name="Kemp M."/>
            <person name="Christensen J.J."/>
        </authorList>
    </citation>
    <scope>NUCLEOTIDE SEQUENCE [LARGE SCALE GENOMIC DNA]</scope>
    <source>
        <strain evidence="3 4">SLA_B974</strain>
    </source>
</reference>
<protein>
    <submittedName>
        <fullName evidence="3">Uncharacterized protein</fullName>
    </submittedName>
</protein>
<proteinExistence type="predicted"/>
<dbReference type="EMBL" id="JAWNGA010000005">
    <property type="protein sequence ID" value="MDY5132878.1"/>
    <property type="molecule type" value="Genomic_DNA"/>
</dbReference>
<name>A0ABU5GB76_9ACTO</name>
<feature type="compositionally biased region" description="Acidic residues" evidence="1">
    <location>
        <begin position="307"/>
        <end position="319"/>
    </location>
</feature>